<dbReference type="EMBL" id="FPBH01000057">
    <property type="protein sequence ID" value="SFU26490.1"/>
    <property type="molecule type" value="Genomic_DNA"/>
</dbReference>
<evidence type="ECO:0000313" key="1">
    <source>
        <dbReference type="EMBL" id="SFU26490.1"/>
    </source>
</evidence>
<evidence type="ECO:0008006" key="3">
    <source>
        <dbReference type="Google" id="ProtNLM"/>
    </source>
</evidence>
<proteinExistence type="predicted"/>
<organism evidence="1 2">
    <name type="scientific">Paraburkholderia aspalathi</name>
    <dbReference type="NCBI Taxonomy" id="1324617"/>
    <lineage>
        <taxon>Bacteria</taxon>
        <taxon>Pseudomonadati</taxon>
        <taxon>Pseudomonadota</taxon>
        <taxon>Betaproteobacteria</taxon>
        <taxon>Burkholderiales</taxon>
        <taxon>Burkholderiaceae</taxon>
        <taxon>Paraburkholderia</taxon>
    </lineage>
</organism>
<sequence length="98" mass="11112">MANYTVRVELIGVDRDADKYEKLHDEMKNEGFWRTISLDATGFKLPPAEYSKITDDTKASVLDAAKNAATSVMGSDKKHRILVTRSEEPRAQWNLEPK</sequence>
<evidence type="ECO:0000313" key="2">
    <source>
        <dbReference type="Proteomes" id="UP000198844"/>
    </source>
</evidence>
<name>A0A1I7ERF5_9BURK</name>
<gene>
    <name evidence="1" type="ORF">SAMN05192563_10571</name>
</gene>
<reference evidence="1 2" key="1">
    <citation type="submission" date="2016-10" db="EMBL/GenBank/DDBJ databases">
        <authorList>
            <person name="de Groot N.N."/>
        </authorList>
    </citation>
    <scope>NUCLEOTIDE SEQUENCE [LARGE SCALE GENOMIC DNA]</scope>
    <source>
        <strain evidence="1 2">LMG 27731</strain>
    </source>
</reference>
<dbReference type="OrthoDB" id="674126at2"/>
<accession>A0A1I7ERF5</accession>
<dbReference type="AlphaFoldDB" id="A0A1I7ERF5"/>
<dbReference type="RefSeq" id="WP_093647271.1">
    <property type="nucleotide sequence ID" value="NZ_FPBH01000057.1"/>
</dbReference>
<protein>
    <recommendedName>
        <fullName evidence="3">DUF2622 domain-containing protein</fullName>
    </recommendedName>
</protein>
<dbReference type="Proteomes" id="UP000198844">
    <property type="component" value="Unassembled WGS sequence"/>
</dbReference>